<reference evidence="2" key="1">
    <citation type="submission" date="2018-05" db="EMBL/GenBank/DDBJ databases">
        <title>Draft genome of Mucuna pruriens seed.</title>
        <authorList>
            <person name="Nnadi N.E."/>
            <person name="Vos R."/>
            <person name="Hasami M.H."/>
            <person name="Devisetty U.K."/>
            <person name="Aguiy J.C."/>
        </authorList>
    </citation>
    <scope>NUCLEOTIDE SEQUENCE [LARGE SCALE GENOMIC DNA]</scope>
    <source>
        <strain evidence="2">JCA_2017</strain>
    </source>
</reference>
<dbReference type="Gene3D" id="1.10.340.70">
    <property type="match status" value="1"/>
</dbReference>
<evidence type="ECO:0000313" key="2">
    <source>
        <dbReference type="EMBL" id="RDX74303.1"/>
    </source>
</evidence>
<feature type="non-terminal residue" evidence="2">
    <location>
        <position position="1"/>
    </location>
</feature>
<dbReference type="OrthoDB" id="1430228at2759"/>
<comment type="caution">
    <text evidence="2">The sequence shown here is derived from an EMBL/GenBank/DDBJ whole genome shotgun (WGS) entry which is preliminary data.</text>
</comment>
<sequence>MYGTHIGGRALASKIARVGYYWPTLKTDCMNYVKKCDKCQRFVDAHKAPPGWLHSEVWEIAHIKEYAAKARAARKHDHKIVHRSFKA</sequence>
<accession>A0A371F843</accession>
<dbReference type="EMBL" id="QJKJ01010220">
    <property type="protein sequence ID" value="RDX74303.1"/>
    <property type="molecule type" value="Genomic_DNA"/>
</dbReference>
<organism evidence="2 3">
    <name type="scientific">Mucuna pruriens</name>
    <name type="common">Velvet bean</name>
    <name type="synonym">Dolichos pruriens</name>
    <dbReference type="NCBI Taxonomy" id="157652"/>
    <lineage>
        <taxon>Eukaryota</taxon>
        <taxon>Viridiplantae</taxon>
        <taxon>Streptophyta</taxon>
        <taxon>Embryophyta</taxon>
        <taxon>Tracheophyta</taxon>
        <taxon>Spermatophyta</taxon>
        <taxon>Magnoliopsida</taxon>
        <taxon>eudicotyledons</taxon>
        <taxon>Gunneridae</taxon>
        <taxon>Pentapetalae</taxon>
        <taxon>rosids</taxon>
        <taxon>fabids</taxon>
        <taxon>Fabales</taxon>
        <taxon>Fabaceae</taxon>
        <taxon>Papilionoideae</taxon>
        <taxon>50 kb inversion clade</taxon>
        <taxon>NPAAA clade</taxon>
        <taxon>indigoferoid/millettioid clade</taxon>
        <taxon>Phaseoleae</taxon>
        <taxon>Mucuna</taxon>
    </lineage>
</organism>
<name>A0A371F843_MUCPR</name>
<protein>
    <recommendedName>
        <fullName evidence="1">Integrase zinc-binding domain-containing protein</fullName>
    </recommendedName>
</protein>
<dbReference type="Pfam" id="PF17921">
    <property type="entry name" value="Integrase_H2C2"/>
    <property type="match status" value="1"/>
</dbReference>
<dbReference type="Proteomes" id="UP000257109">
    <property type="component" value="Unassembled WGS sequence"/>
</dbReference>
<keyword evidence="3" id="KW-1185">Reference proteome</keyword>
<dbReference type="AlphaFoldDB" id="A0A371F843"/>
<evidence type="ECO:0000313" key="3">
    <source>
        <dbReference type="Proteomes" id="UP000257109"/>
    </source>
</evidence>
<proteinExistence type="predicted"/>
<feature type="domain" description="Integrase zinc-binding" evidence="1">
    <location>
        <begin position="8"/>
        <end position="42"/>
    </location>
</feature>
<gene>
    <name evidence="2" type="ORF">CR513_45968</name>
</gene>
<evidence type="ECO:0000259" key="1">
    <source>
        <dbReference type="Pfam" id="PF17921"/>
    </source>
</evidence>
<dbReference type="InterPro" id="IPR041588">
    <property type="entry name" value="Integrase_H2C2"/>
</dbReference>